<dbReference type="SUPFAM" id="SSF143437">
    <property type="entry name" value="THUMP domain-like"/>
    <property type="match status" value="1"/>
</dbReference>
<evidence type="ECO:0000259" key="3">
    <source>
        <dbReference type="PROSITE" id="PS51165"/>
    </source>
</evidence>
<feature type="domain" description="THUMP" evidence="3">
    <location>
        <begin position="132"/>
        <end position="241"/>
    </location>
</feature>
<proteinExistence type="predicted"/>
<dbReference type="RefSeq" id="XP_462263.1">
    <property type="nucleotide sequence ID" value="XM_462263.1"/>
</dbReference>
<gene>
    <name evidence="4" type="ordered locus">DEHA2G16610g</name>
</gene>
<feature type="region of interest" description="Disordered" evidence="2">
    <location>
        <begin position="261"/>
        <end position="297"/>
    </location>
</feature>
<dbReference type="EMBL" id="CR382139">
    <property type="protein sequence ID" value="CAG90761.1"/>
    <property type="molecule type" value="Genomic_DNA"/>
</dbReference>
<evidence type="ECO:0000313" key="4">
    <source>
        <dbReference type="EMBL" id="CAG90761.1"/>
    </source>
</evidence>
<feature type="compositionally biased region" description="Polar residues" evidence="2">
    <location>
        <begin position="272"/>
        <end position="282"/>
    </location>
</feature>
<dbReference type="HOGENOM" id="CLU_039352_2_2_1"/>
<dbReference type="OMA" id="MNEKACV"/>
<dbReference type="InterPro" id="IPR040183">
    <property type="entry name" value="THUMPD1-like"/>
</dbReference>
<dbReference type="OrthoDB" id="367221at2759"/>
<evidence type="ECO:0000256" key="2">
    <source>
        <dbReference type="SAM" id="MobiDB-lite"/>
    </source>
</evidence>
<dbReference type="InParanoid" id="Q6BHQ8"/>
<dbReference type="PANTHER" id="PTHR13452:SF10">
    <property type="entry name" value="THUMP DOMAIN-CONTAINING PROTEIN 1"/>
    <property type="match status" value="1"/>
</dbReference>
<evidence type="ECO:0000313" key="5">
    <source>
        <dbReference type="Proteomes" id="UP000000599"/>
    </source>
</evidence>
<dbReference type="FunCoup" id="Q6BHQ8">
    <property type="interactions" value="910"/>
</dbReference>
<dbReference type="InterPro" id="IPR004114">
    <property type="entry name" value="THUMP_dom"/>
</dbReference>
<dbReference type="eggNOG" id="KOG3943">
    <property type="taxonomic scope" value="Eukaryota"/>
</dbReference>
<dbReference type="KEGG" id="dha:DEHA2G16610g"/>
<dbReference type="PANTHER" id="PTHR13452">
    <property type="entry name" value="THUMP DOMAIN CONTAINING PROTEIN 1-RELATED"/>
    <property type="match status" value="1"/>
</dbReference>
<dbReference type="PROSITE" id="PS51165">
    <property type="entry name" value="THUMP"/>
    <property type="match status" value="1"/>
</dbReference>
<sequence length="297" mass="34371">MGKRKANNSKGGNKNKKFRTSGFIDPSTSGIYATCNRGKEQQCRKELLNLFSDKAEEYFNLDELNEDSETEQNEKELSIEEKIQKELNDMQETKGTKKEILKPIDLGCECLVFIKTRRPIEPATFVEKLCEEFSQSKVKTTRYTQKLSPITFSVTPTMEEIKKLAQRVLGPHFHNETNQKPYKFAIQVSKRNFNTLQKPDIIKAIAECVGRDHGHSVDLKNYDKLIMVECYKSNIGMSVVNNYDRLERFNLQQIFEKAVDNESKDNVEESEATQTFDNATNLNKKKEVEQDEDLKRE</sequence>
<dbReference type="FunFam" id="3.30.2300.10:FF:000001">
    <property type="entry name" value="THUMP domain-containing protein 1"/>
    <property type="match status" value="1"/>
</dbReference>
<dbReference type="AlphaFoldDB" id="Q6BHQ8"/>
<keyword evidence="1" id="KW-0694">RNA-binding</keyword>
<dbReference type="CDD" id="cd11717">
    <property type="entry name" value="THUMP_THUMPD1_like"/>
    <property type="match status" value="1"/>
</dbReference>
<accession>Q6BHQ8</accession>
<dbReference type="STRING" id="284592.Q6BHQ8"/>
<name>Q6BHQ8_DEBHA</name>
<dbReference type="Proteomes" id="UP000000599">
    <property type="component" value="Chromosome G"/>
</dbReference>
<evidence type="ECO:0000256" key="1">
    <source>
        <dbReference type="PROSITE-ProRule" id="PRU00529"/>
    </source>
</evidence>
<dbReference type="GeneID" id="2905190"/>
<dbReference type="GO" id="GO:0051391">
    <property type="term" value="P:tRNA acetylation"/>
    <property type="evidence" value="ECO:0007669"/>
    <property type="project" value="EnsemblFungi"/>
</dbReference>
<protein>
    <submittedName>
        <fullName evidence="4">DEHA2G16610p</fullName>
    </submittedName>
</protein>
<dbReference type="SMART" id="SM00981">
    <property type="entry name" value="THUMP"/>
    <property type="match status" value="1"/>
</dbReference>
<dbReference type="Gene3D" id="3.30.2300.10">
    <property type="entry name" value="THUMP superfamily"/>
    <property type="match status" value="1"/>
</dbReference>
<dbReference type="Pfam" id="PF02926">
    <property type="entry name" value="THUMP"/>
    <property type="match status" value="1"/>
</dbReference>
<reference evidence="4 5" key="1">
    <citation type="journal article" date="2004" name="Nature">
        <title>Genome evolution in yeasts.</title>
        <authorList>
            <consortium name="Genolevures"/>
            <person name="Dujon B."/>
            <person name="Sherman D."/>
            <person name="Fischer G."/>
            <person name="Durrens P."/>
            <person name="Casaregola S."/>
            <person name="Lafontaine I."/>
            <person name="de Montigny J."/>
            <person name="Marck C."/>
            <person name="Neuveglise C."/>
            <person name="Talla E."/>
            <person name="Goffard N."/>
            <person name="Frangeul L."/>
            <person name="Aigle M."/>
            <person name="Anthouard V."/>
            <person name="Babour A."/>
            <person name="Barbe V."/>
            <person name="Barnay S."/>
            <person name="Blanchin S."/>
            <person name="Beckerich J.M."/>
            <person name="Beyne E."/>
            <person name="Bleykasten C."/>
            <person name="Boisrame A."/>
            <person name="Boyer J."/>
            <person name="Cattolico L."/>
            <person name="Confanioleri F."/>
            <person name="de Daruvar A."/>
            <person name="Despons L."/>
            <person name="Fabre E."/>
            <person name="Fairhead C."/>
            <person name="Ferry-Dumazet H."/>
            <person name="Groppi A."/>
            <person name="Hantraye F."/>
            <person name="Hennequin C."/>
            <person name="Jauniaux N."/>
            <person name="Joyet P."/>
            <person name="Kachouri R."/>
            <person name="Kerrest A."/>
            <person name="Koszul R."/>
            <person name="Lemaire M."/>
            <person name="Lesur I."/>
            <person name="Ma L."/>
            <person name="Muller H."/>
            <person name="Nicaud J.M."/>
            <person name="Nikolski M."/>
            <person name="Oztas S."/>
            <person name="Ozier-Kalogeropoulos O."/>
            <person name="Pellenz S."/>
            <person name="Potier S."/>
            <person name="Richard G.F."/>
            <person name="Straub M.L."/>
            <person name="Suleau A."/>
            <person name="Swennene D."/>
            <person name="Tekaia F."/>
            <person name="Wesolowski-Louvel M."/>
            <person name="Westhof E."/>
            <person name="Wirth B."/>
            <person name="Zeniou-Meyer M."/>
            <person name="Zivanovic I."/>
            <person name="Bolotin-Fukuhara M."/>
            <person name="Thierry A."/>
            <person name="Bouchier C."/>
            <person name="Caudron B."/>
            <person name="Scarpelli C."/>
            <person name="Gaillardin C."/>
            <person name="Weissenbach J."/>
            <person name="Wincker P."/>
            <person name="Souciet J.L."/>
        </authorList>
    </citation>
    <scope>NUCLEOTIDE SEQUENCE [LARGE SCALE GENOMIC DNA]</scope>
    <source>
        <strain evidence="5">ATCC 36239 / CBS 767 / BCRC 21394 / JCM 1990 / NBRC 0083 / IGC 2968</strain>
    </source>
</reference>
<dbReference type="VEuPathDB" id="FungiDB:DEHA2G16610g"/>
<feature type="region of interest" description="Disordered" evidence="2">
    <location>
        <begin position="1"/>
        <end position="26"/>
    </location>
</feature>
<keyword evidence="5" id="KW-1185">Reference proteome</keyword>
<organism evidence="4 5">
    <name type="scientific">Debaryomyces hansenii (strain ATCC 36239 / CBS 767 / BCRC 21394 / JCM 1990 / NBRC 0083 / IGC 2968)</name>
    <name type="common">Yeast</name>
    <name type="synonym">Torulaspora hansenii</name>
    <dbReference type="NCBI Taxonomy" id="284592"/>
    <lineage>
        <taxon>Eukaryota</taxon>
        <taxon>Fungi</taxon>
        <taxon>Dikarya</taxon>
        <taxon>Ascomycota</taxon>
        <taxon>Saccharomycotina</taxon>
        <taxon>Pichiomycetes</taxon>
        <taxon>Debaryomycetaceae</taxon>
        <taxon>Debaryomyces</taxon>
    </lineage>
</organism>
<feature type="compositionally biased region" description="Basic and acidic residues" evidence="2">
    <location>
        <begin position="284"/>
        <end position="297"/>
    </location>
</feature>
<dbReference type="GO" id="GO:0003723">
    <property type="term" value="F:RNA binding"/>
    <property type="evidence" value="ECO:0007669"/>
    <property type="project" value="UniProtKB-UniRule"/>
</dbReference>
<feature type="compositionally biased region" description="Basic residues" evidence="2">
    <location>
        <begin position="1"/>
        <end position="19"/>
    </location>
</feature>